<proteinExistence type="predicted"/>
<organism evidence="1 2">
    <name type="scientific">Portunus trituberculatus</name>
    <name type="common">Swimming crab</name>
    <name type="synonym">Neptunus trituberculatus</name>
    <dbReference type="NCBI Taxonomy" id="210409"/>
    <lineage>
        <taxon>Eukaryota</taxon>
        <taxon>Metazoa</taxon>
        <taxon>Ecdysozoa</taxon>
        <taxon>Arthropoda</taxon>
        <taxon>Crustacea</taxon>
        <taxon>Multicrustacea</taxon>
        <taxon>Malacostraca</taxon>
        <taxon>Eumalacostraca</taxon>
        <taxon>Eucarida</taxon>
        <taxon>Decapoda</taxon>
        <taxon>Pleocyemata</taxon>
        <taxon>Brachyura</taxon>
        <taxon>Eubrachyura</taxon>
        <taxon>Portunoidea</taxon>
        <taxon>Portunidae</taxon>
        <taxon>Portuninae</taxon>
        <taxon>Portunus</taxon>
    </lineage>
</organism>
<sequence length="89" mass="10171">MNTLIKRLAQEKFAFDAFRQGQAESMCRERRFPRNRKTPRLSVQFNPSISLNELFKVTPSANTVSPSQIAAETDYTVRGPFYSVALSRV</sequence>
<reference evidence="1 2" key="1">
    <citation type="submission" date="2019-05" db="EMBL/GenBank/DDBJ databases">
        <title>Another draft genome of Portunus trituberculatus and its Hox gene families provides insights of decapod evolution.</title>
        <authorList>
            <person name="Jeong J.-H."/>
            <person name="Song I."/>
            <person name="Kim S."/>
            <person name="Choi T."/>
            <person name="Kim D."/>
            <person name="Ryu S."/>
            <person name="Kim W."/>
        </authorList>
    </citation>
    <scope>NUCLEOTIDE SEQUENCE [LARGE SCALE GENOMIC DNA]</scope>
    <source>
        <tissue evidence="1">Muscle</tissue>
    </source>
</reference>
<accession>A0A5B7F5Q9</accession>
<dbReference type="EMBL" id="VSRR010005585">
    <property type="protein sequence ID" value="MPC42830.1"/>
    <property type="molecule type" value="Genomic_DNA"/>
</dbReference>
<keyword evidence="2" id="KW-1185">Reference proteome</keyword>
<comment type="caution">
    <text evidence="1">The sequence shown here is derived from an EMBL/GenBank/DDBJ whole genome shotgun (WGS) entry which is preliminary data.</text>
</comment>
<evidence type="ECO:0000313" key="1">
    <source>
        <dbReference type="EMBL" id="MPC42830.1"/>
    </source>
</evidence>
<protein>
    <submittedName>
        <fullName evidence="1">Uncharacterized protein</fullName>
    </submittedName>
</protein>
<dbReference type="Proteomes" id="UP000324222">
    <property type="component" value="Unassembled WGS sequence"/>
</dbReference>
<gene>
    <name evidence="1" type="ORF">E2C01_036461</name>
</gene>
<dbReference type="AlphaFoldDB" id="A0A5B7F5Q9"/>
<evidence type="ECO:0000313" key="2">
    <source>
        <dbReference type="Proteomes" id="UP000324222"/>
    </source>
</evidence>
<name>A0A5B7F5Q9_PORTR</name>